<dbReference type="PANTHER" id="PTHR35092">
    <property type="entry name" value="CHLORINASE MJ1651"/>
    <property type="match status" value="1"/>
</dbReference>
<dbReference type="KEGG" id="wna:KA717_09540"/>
<proteinExistence type="inferred from homology"/>
<dbReference type="InterPro" id="IPR046470">
    <property type="entry name" value="SAM_HAT_C"/>
</dbReference>
<dbReference type="Pfam" id="PF20257">
    <property type="entry name" value="SAM_HAT_C"/>
    <property type="match status" value="1"/>
</dbReference>
<dbReference type="InterPro" id="IPR023228">
    <property type="entry name" value="SAM_OH_AdoTrfase_N_sf"/>
</dbReference>
<dbReference type="EMBL" id="CP073041">
    <property type="protein sequence ID" value="UXE62909.1"/>
    <property type="molecule type" value="Genomic_DNA"/>
</dbReference>
<dbReference type="PANTHER" id="PTHR35092:SF1">
    <property type="entry name" value="CHLORINASE MJ1651"/>
    <property type="match status" value="1"/>
</dbReference>
<dbReference type="PIRSF" id="PIRSF006779">
    <property type="entry name" value="UCP006779"/>
    <property type="match status" value="1"/>
</dbReference>
<feature type="domain" description="S-adenosyl-l-methionine hydroxide adenosyltransferase N-terminal" evidence="3">
    <location>
        <begin position="14"/>
        <end position="160"/>
    </location>
</feature>
<organism evidence="5">
    <name type="scientific">Woronichinia naegeliana WA131</name>
    <dbReference type="NCBI Taxonomy" id="2824559"/>
    <lineage>
        <taxon>Bacteria</taxon>
        <taxon>Bacillati</taxon>
        <taxon>Cyanobacteriota</taxon>
        <taxon>Cyanophyceae</taxon>
        <taxon>Synechococcales</taxon>
        <taxon>Coelosphaeriaceae</taxon>
        <taxon>Woronichinia</taxon>
    </lineage>
</organism>
<accession>A0A977KZP4</accession>
<protein>
    <submittedName>
        <fullName evidence="5">SAM-dependent chlorinase/fluorinase</fullName>
    </submittedName>
</protein>
<comment type="similarity">
    <text evidence="2">Belongs to the SAM hydrolase / SAM-dependent halogenase family.</text>
</comment>
<evidence type="ECO:0000259" key="4">
    <source>
        <dbReference type="Pfam" id="PF20257"/>
    </source>
</evidence>
<dbReference type="SUPFAM" id="SSF102522">
    <property type="entry name" value="Bacterial fluorinating enzyme, N-terminal domain"/>
    <property type="match status" value="1"/>
</dbReference>
<dbReference type="Proteomes" id="UP001065613">
    <property type="component" value="Chromosome"/>
</dbReference>
<name>A0A977KZP4_9CYAN</name>
<evidence type="ECO:0000259" key="3">
    <source>
        <dbReference type="Pfam" id="PF01887"/>
    </source>
</evidence>
<evidence type="ECO:0000256" key="2">
    <source>
        <dbReference type="ARBA" id="ARBA00024035"/>
    </source>
</evidence>
<reference evidence="5" key="1">
    <citation type="submission" date="2021-04" db="EMBL/GenBank/DDBJ databases">
        <title>Genome sequence of Woronichinia naegeliana from Washington state freshwater lake bloom.</title>
        <authorList>
            <person name="Dreher T.W."/>
        </authorList>
    </citation>
    <scope>NUCLEOTIDE SEQUENCE</scope>
    <source>
        <strain evidence="5">WA131</strain>
    </source>
</reference>
<dbReference type="Gene3D" id="2.40.30.90">
    <property type="entry name" value="Bacterial fluorinating enzyme like"/>
    <property type="match status" value="1"/>
</dbReference>
<dbReference type="InterPro" id="IPR002747">
    <property type="entry name" value="SAM_OH_AdoTrfase"/>
</dbReference>
<keyword evidence="1" id="KW-0949">S-adenosyl-L-methionine</keyword>
<dbReference type="Gene3D" id="3.40.50.10790">
    <property type="entry name" value="S-adenosyl-l-methionine hydroxide adenosyltransferase, N-terminal"/>
    <property type="match status" value="1"/>
</dbReference>
<dbReference type="AlphaFoldDB" id="A0A977KZP4"/>
<sequence length="270" mass="28836">MASNFHASIVSRPLVLLTDFGLQDGYTGIMKGVIAQIAPQARIIDLTHHIPPQNILAGRFCLLNAYRYFPPESVFIGVVDPGVGSHRRGIAVRFAEGFFVGPDNGLVGGILRESPCLEAVSLTNTDYWRVPQPSGTFHGRDIFAAVGAHLSLGLALAQLGDPLDSSELVDLPLSPFQIQPGGLEGSIQYIDHFGNLITNMPGNLLRGKSWTVHLSGQMIISGKTYSSVALGTAIALIGSHNYLEIAVNGGNAQEQFGVNWGDSLTLSFLS</sequence>
<dbReference type="SUPFAM" id="SSF101852">
    <property type="entry name" value="Bacterial fluorinating enzyme, C-terminal domain"/>
    <property type="match status" value="1"/>
</dbReference>
<dbReference type="InterPro" id="IPR023227">
    <property type="entry name" value="SAM_OH_AdoTrfase_C_sf"/>
</dbReference>
<dbReference type="Pfam" id="PF01887">
    <property type="entry name" value="SAM_HAT_N"/>
    <property type="match status" value="1"/>
</dbReference>
<dbReference type="InterPro" id="IPR046469">
    <property type="entry name" value="SAM_HAT_N"/>
</dbReference>
<feature type="domain" description="S-adenosyl-l-methionine hydroxide adenosyltransferase C-terminal" evidence="4">
    <location>
        <begin position="185"/>
        <end position="264"/>
    </location>
</feature>
<evidence type="ECO:0000256" key="1">
    <source>
        <dbReference type="ARBA" id="ARBA00022691"/>
    </source>
</evidence>
<evidence type="ECO:0000313" key="5">
    <source>
        <dbReference type="EMBL" id="UXE62909.1"/>
    </source>
</evidence>
<gene>
    <name evidence="5" type="ORF">KA717_09540</name>
</gene>